<evidence type="ECO:0000313" key="11">
    <source>
        <dbReference type="Proteomes" id="UP000239872"/>
    </source>
</evidence>
<comment type="similarity">
    <text evidence="2 7">Belongs to the cytochrome c oxidase subunit 3 family.</text>
</comment>
<feature type="transmembrane region" description="Helical" evidence="8">
    <location>
        <begin position="57"/>
        <end position="75"/>
    </location>
</feature>
<dbReference type="SUPFAM" id="SSF81452">
    <property type="entry name" value="Cytochrome c oxidase subunit III-like"/>
    <property type="match status" value="1"/>
</dbReference>
<evidence type="ECO:0000256" key="3">
    <source>
        <dbReference type="ARBA" id="ARBA00022475"/>
    </source>
</evidence>
<accession>A0A2S7SZQ2</accession>
<evidence type="ECO:0000256" key="1">
    <source>
        <dbReference type="ARBA" id="ARBA00004651"/>
    </source>
</evidence>
<dbReference type="InterPro" id="IPR013833">
    <property type="entry name" value="Cyt_c_oxidase_su3_a-hlx"/>
</dbReference>
<feature type="transmembrane region" description="Helical" evidence="8">
    <location>
        <begin position="20"/>
        <end position="42"/>
    </location>
</feature>
<feature type="transmembrane region" description="Helical" evidence="8">
    <location>
        <begin position="187"/>
        <end position="204"/>
    </location>
</feature>
<dbReference type="InterPro" id="IPR024791">
    <property type="entry name" value="Cyt_c/ubiquinol_Oxase_su3"/>
</dbReference>
<proteinExistence type="inferred from homology"/>
<dbReference type="PANTHER" id="PTHR11403:SF2">
    <property type="entry name" value="CYTOCHROME BO(3) UBIQUINOL OXIDASE SUBUNIT 3"/>
    <property type="match status" value="1"/>
</dbReference>
<organism evidence="10 11">
    <name type="scientific">Flavipsychrobacter stenotrophus</name>
    <dbReference type="NCBI Taxonomy" id="2077091"/>
    <lineage>
        <taxon>Bacteria</taxon>
        <taxon>Pseudomonadati</taxon>
        <taxon>Bacteroidota</taxon>
        <taxon>Chitinophagia</taxon>
        <taxon>Chitinophagales</taxon>
        <taxon>Chitinophagaceae</taxon>
        <taxon>Flavipsychrobacter</taxon>
    </lineage>
</organism>
<dbReference type="PANTHER" id="PTHR11403">
    <property type="entry name" value="CYTOCHROME C OXIDASE SUBUNIT III"/>
    <property type="match status" value="1"/>
</dbReference>
<dbReference type="EMBL" id="PPSL01000001">
    <property type="protein sequence ID" value="PQJ12430.1"/>
    <property type="molecule type" value="Genomic_DNA"/>
</dbReference>
<dbReference type="InterPro" id="IPR000298">
    <property type="entry name" value="Cyt_c_oxidase-like_su3"/>
</dbReference>
<name>A0A2S7SZQ2_9BACT</name>
<dbReference type="Proteomes" id="UP000239872">
    <property type="component" value="Unassembled WGS sequence"/>
</dbReference>
<dbReference type="PROSITE" id="PS50253">
    <property type="entry name" value="COX3"/>
    <property type="match status" value="1"/>
</dbReference>
<evidence type="ECO:0000259" key="9">
    <source>
        <dbReference type="PROSITE" id="PS50253"/>
    </source>
</evidence>
<keyword evidence="3" id="KW-1003">Cell membrane</keyword>
<evidence type="ECO:0000256" key="8">
    <source>
        <dbReference type="SAM" id="Phobius"/>
    </source>
</evidence>
<feature type="transmembrane region" description="Helical" evidence="8">
    <location>
        <begin position="142"/>
        <end position="166"/>
    </location>
</feature>
<gene>
    <name evidence="10" type="ORF">CJD36_001385</name>
</gene>
<dbReference type="OrthoDB" id="679789at2"/>
<evidence type="ECO:0000313" key="10">
    <source>
        <dbReference type="EMBL" id="PQJ12430.1"/>
    </source>
</evidence>
<keyword evidence="5 8" id="KW-1133">Transmembrane helix</keyword>
<keyword evidence="6 8" id="KW-0472">Membrane</keyword>
<dbReference type="AlphaFoldDB" id="A0A2S7SZQ2"/>
<dbReference type="Gene3D" id="1.20.120.80">
    <property type="entry name" value="Cytochrome c oxidase, subunit III, four-helix bundle"/>
    <property type="match status" value="1"/>
</dbReference>
<reference evidence="10 11" key="1">
    <citation type="submission" date="2018-01" db="EMBL/GenBank/DDBJ databases">
        <title>A novel member of the phylum Bacteroidetes isolated from glacier ice.</title>
        <authorList>
            <person name="Liu Q."/>
            <person name="Xin Y.-H."/>
        </authorList>
    </citation>
    <scope>NUCLEOTIDE SEQUENCE [LARGE SCALE GENOMIC DNA]</scope>
    <source>
        <strain evidence="10 11">RB1R16</strain>
    </source>
</reference>
<evidence type="ECO:0000256" key="4">
    <source>
        <dbReference type="ARBA" id="ARBA00022692"/>
    </source>
</evidence>
<feature type="domain" description="Heme-copper oxidase subunit III family profile" evidence="9">
    <location>
        <begin position="1"/>
        <end position="206"/>
    </location>
</feature>
<evidence type="ECO:0000256" key="7">
    <source>
        <dbReference type="RuleBase" id="RU003376"/>
    </source>
</evidence>
<evidence type="ECO:0000256" key="5">
    <source>
        <dbReference type="ARBA" id="ARBA00022989"/>
    </source>
</evidence>
<dbReference type="Pfam" id="PF00510">
    <property type="entry name" value="COX3"/>
    <property type="match status" value="1"/>
</dbReference>
<evidence type="ECO:0000256" key="2">
    <source>
        <dbReference type="ARBA" id="ARBA00010581"/>
    </source>
</evidence>
<dbReference type="GO" id="GO:0005886">
    <property type="term" value="C:plasma membrane"/>
    <property type="evidence" value="ECO:0007669"/>
    <property type="project" value="UniProtKB-SubCell"/>
</dbReference>
<dbReference type="GO" id="GO:0019646">
    <property type="term" value="P:aerobic electron transport chain"/>
    <property type="evidence" value="ECO:0007669"/>
    <property type="project" value="InterPro"/>
</dbReference>
<keyword evidence="4 7" id="KW-0812">Transmembrane</keyword>
<comment type="subcellular location">
    <subcellularLocation>
        <location evidence="1 7">Cell membrane</location>
        <topology evidence="1 7">Multi-pass membrane protein</topology>
    </subcellularLocation>
</comment>
<sequence>MEGILKSNKTEGRKIHPHKFALWVAMGSISMMFAGLTSGYMVRESQGNWRYFTLPSVFWYSTIVIFLSSITIFLGTKAFKNRQMSRYRTLLLTTLVLGCLFCALQCLGFYQLYHLGQPMRINGQTLNEIMPVRVDGNPSESFLFIIAGLHIAHILGGIVALAITFLRSFRTQIKVYNSTGLEIVGGYWHFVDALWIYLFVFFLVNQ</sequence>
<evidence type="ECO:0000256" key="6">
    <source>
        <dbReference type="ARBA" id="ARBA00023136"/>
    </source>
</evidence>
<dbReference type="RefSeq" id="WP_105037314.1">
    <property type="nucleotide sequence ID" value="NZ_PPSL01000001.1"/>
</dbReference>
<protein>
    <submittedName>
        <fullName evidence="10">Cytochrome oxidase subunit III</fullName>
    </submittedName>
</protein>
<comment type="caution">
    <text evidence="10">The sequence shown here is derived from an EMBL/GenBank/DDBJ whole genome shotgun (WGS) entry which is preliminary data.</text>
</comment>
<keyword evidence="11" id="KW-1185">Reference proteome</keyword>
<feature type="transmembrane region" description="Helical" evidence="8">
    <location>
        <begin position="87"/>
        <end position="110"/>
    </location>
</feature>
<dbReference type="InterPro" id="IPR035973">
    <property type="entry name" value="Cyt_c_oxidase_su3-like_sf"/>
</dbReference>
<dbReference type="GO" id="GO:0004129">
    <property type="term" value="F:cytochrome-c oxidase activity"/>
    <property type="evidence" value="ECO:0007669"/>
    <property type="project" value="InterPro"/>
</dbReference>